<name>A0A9N9F3U5_9GLOM</name>
<comment type="caution">
    <text evidence="1">The sequence shown here is derived from an EMBL/GenBank/DDBJ whole genome shotgun (WGS) entry which is preliminary data.</text>
</comment>
<gene>
    <name evidence="1" type="ORF">POCULU_LOCUS2920</name>
</gene>
<proteinExistence type="predicted"/>
<dbReference type="Gene3D" id="3.80.10.10">
    <property type="entry name" value="Ribonuclease Inhibitor"/>
    <property type="match status" value="1"/>
</dbReference>
<protein>
    <submittedName>
        <fullName evidence="1">1831_t:CDS:1</fullName>
    </submittedName>
</protein>
<dbReference type="InterPro" id="IPR032675">
    <property type="entry name" value="LRR_dom_sf"/>
</dbReference>
<organism evidence="1 2">
    <name type="scientific">Paraglomus occultum</name>
    <dbReference type="NCBI Taxonomy" id="144539"/>
    <lineage>
        <taxon>Eukaryota</taxon>
        <taxon>Fungi</taxon>
        <taxon>Fungi incertae sedis</taxon>
        <taxon>Mucoromycota</taxon>
        <taxon>Glomeromycotina</taxon>
        <taxon>Glomeromycetes</taxon>
        <taxon>Paraglomerales</taxon>
        <taxon>Paraglomeraceae</taxon>
        <taxon>Paraglomus</taxon>
    </lineage>
</organism>
<evidence type="ECO:0000313" key="2">
    <source>
        <dbReference type="Proteomes" id="UP000789572"/>
    </source>
</evidence>
<dbReference type="Proteomes" id="UP000789572">
    <property type="component" value="Unassembled WGS sequence"/>
</dbReference>
<evidence type="ECO:0000313" key="1">
    <source>
        <dbReference type="EMBL" id="CAG8507998.1"/>
    </source>
</evidence>
<dbReference type="AlphaFoldDB" id="A0A9N9F3U5"/>
<accession>A0A9N9F3U5</accession>
<dbReference type="EMBL" id="CAJVPJ010000296">
    <property type="protein sequence ID" value="CAG8507998.1"/>
    <property type="molecule type" value="Genomic_DNA"/>
</dbReference>
<keyword evidence="2" id="KW-1185">Reference proteome</keyword>
<reference evidence="1" key="1">
    <citation type="submission" date="2021-06" db="EMBL/GenBank/DDBJ databases">
        <authorList>
            <person name="Kallberg Y."/>
            <person name="Tangrot J."/>
            <person name="Rosling A."/>
        </authorList>
    </citation>
    <scope>NUCLEOTIDE SEQUENCE</scope>
    <source>
        <strain evidence="1">IA702</strain>
    </source>
</reference>
<dbReference type="OrthoDB" id="1751604at2759"/>
<sequence>MVLALPNEIIQSILFWLKESPEIGFKLHTIFYQCALISKAWNVNTTPLLYSRPFVAEGERKYLIITALLSSLDTKHRTFLEANNVNVSCLYSRPLYKYLSFIKHLDIDEMFSCVRNWYIWTDQHGAESNIKHTVLTTIHEIMMDLNVRLETLYMTDDCEFALNALIEYKDLFRHTKTLNMQAWNSGHIFKELSQSVNNLETLRIKIELYKSASEYIALLFRSLPLLKTVTLVNSEYYVESVCGWLMDHPTLREFHAILLEVNIEALRKLLTCKALNCLKLEFCKEMSGEAQLYLQQKGFMCEDTGHLIIWSQKKKRDSTGRTRD</sequence>